<name>A0ABD1GHV9_SALDI</name>
<proteinExistence type="predicted"/>
<comment type="caution">
    <text evidence="1">The sequence shown here is derived from an EMBL/GenBank/DDBJ whole genome shotgun (WGS) entry which is preliminary data.</text>
</comment>
<sequence length="91" mass="10352">MHHGEDEQEEKNSGKICKEGRLNVEYEQIRRAVLRVRGKATRQSRGNDERIRVVPTHYHAAVSPPVPPSPSLVFALHIGLLKKGDHKFFNS</sequence>
<evidence type="ECO:0000313" key="1">
    <source>
        <dbReference type="EMBL" id="KAL1543721.1"/>
    </source>
</evidence>
<evidence type="ECO:0000313" key="2">
    <source>
        <dbReference type="Proteomes" id="UP001567538"/>
    </source>
</evidence>
<protein>
    <submittedName>
        <fullName evidence="1">Uncharacterized protein</fullName>
    </submittedName>
</protein>
<reference evidence="1 2" key="1">
    <citation type="submission" date="2024-06" db="EMBL/GenBank/DDBJ databases">
        <title>A chromosome level genome sequence of Diviner's sage (Salvia divinorum).</title>
        <authorList>
            <person name="Ford S.A."/>
            <person name="Ro D.-K."/>
            <person name="Ness R.W."/>
            <person name="Phillips M.A."/>
        </authorList>
    </citation>
    <scope>NUCLEOTIDE SEQUENCE [LARGE SCALE GENOMIC DNA]</scope>
    <source>
        <strain evidence="1">SAF-2024a</strain>
        <tissue evidence="1">Leaf</tissue>
    </source>
</reference>
<organism evidence="1 2">
    <name type="scientific">Salvia divinorum</name>
    <name type="common">Maria pastora</name>
    <name type="synonym">Diviner's sage</name>
    <dbReference type="NCBI Taxonomy" id="28513"/>
    <lineage>
        <taxon>Eukaryota</taxon>
        <taxon>Viridiplantae</taxon>
        <taxon>Streptophyta</taxon>
        <taxon>Embryophyta</taxon>
        <taxon>Tracheophyta</taxon>
        <taxon>Spermatophyta</taxon>
        <taxon>Magnoliopsida</taxon>
        <taxon>eudicotyledons</taxon>
        <taxon>Gunneridae</taxon>
        <taxon>Pentapetalae</taxon>
        <taxon>asterids</taxon>
        <taxon>lamiids</taxon>
        <taxon>Lamiales</taxon>
        <taxon>Lamiaceae</taxon>
        <taxon>Nepetoideae</taxon>
        <taxon>Mentheae</taxon>
        <taxon>Salviinae</taxon>
        <taxon>Salvia</taxon>
        <taxon>Salvia subgen. Calosphace</taxon>
    </lineage>
</organism>
<dbReference type="AlphaFoldDB" id="A0ABD1GHV9"/>
<accession>A0ABD1GHV9</accession>
<dbReference type="EMBL" id="JBEAFC010000008">
    <property type="protein sequence ID" value="KAL1543721.1"/>
    <property type="molecule type" value="Genomic_DNA"/>
</dbReference>
<dbReference type="Proteomes" id="UP001567538">
    <property type="component" value="Unassembled WGS sequence"/>
</dbReference>
<gene>
    <name evidence="1" type="ORF">AAHA92_20659</name>
</gene>
<keyword evidence="2" id="KW-1185">Reference proteome</keyword>